<feature type="transmembrane region" description="Helical" evidence="1">
    <location>
        <begin position="138"/>
        <end position="158"/>
    </location>
</feature>
<keyword evidence="1" id="KW-0472">Membrane</keyword>
<sequence length="383" mass="41512">MNHSDMPSLSRDMGYGLLFVVGFLTSFHCVGMCGPLIVGYSAKSAAQGHKSHWAHLLYGIGKTLSYTAIGALFGAFGAVVAFTPYTQGAVGVAAGIFLILFGLHMLDWFPSLSHFRIKTPGFVMRFIGKEYRKHSNPFVIGLLNGLMIICGPLQAMYVMAAGTGSWTEGAVLLFFFGLGTLPLLMGFGFLTSLLSVNLTPKLLKASGAIVMALGAIMLNRGLAVTGTGMDFNTMLARASLHFSPVVAETQEFPTEQIIHMDVLRSGFSPNQFTLRKGIPVKWVIDGKELTACNNAIVVPQYGLEVKLQQGEQTVEFTPPESGVVPWSCWMGMIPGTFIVVDQAAVSAETEQGRAAVVYQTIRSNMVSAWHEVKLFFKNDQPDH</sequence>
<dbReference type="PANTHER" id="PTHR42208">
    <property type="entry name" value="HEAVY METAL TRANSPORTER-RELATED"/>
    <property type="match status" value="1"/>
</dbReference>
<feature type="transmembrane region" description="Helical" evidence="1">
    <location>
        <begin position="15"/>
        <end position="42"/>
    </location>
</feature>
<proteinExistence type="predicted"/>
<feature type="transmembrane region" description="Helical" evidence="1">
    <location>
        <begin position="88"/>
        <end position="109"/>
    </location>
</feature>
<feature type="transmembrane region" description="Helical" evidence="1">
    <location>
        <begin position="202"/>
        <end position="222"/>
    </location>
</feature>
<dbReference type="SUPFAM" id="SSF49503">
    <property type="entry name" value="Cupredoxins"/>
    <property type="match status" value="1"/>
</dbReference>
<dbReference type="InterPro" id="IPR039447">
    <property type="entry name" value="UreH-like_TM_dom"/>
</dbReference>
<dbReference type="Proteomes" id="UP000305881">
    <property type="component" value="Chromosome"/>
</dbReference>
<protein>
    <submittedName>
        <fullName evidence="3">Sulfite exporter TauE/SafE family protein</fullName>
    </submittedName>
</protein>
<keyword evidence="1" id="KW-0812">Transmembrane</keyword>
<name>A0A4V1IKH0_METBY</name>
<dbReference type="InterPro" id="IPR008972">
    <property type="entry name" value="Cupredoxin"/>
</dbReference>
<gene>
    <name evidence="3" type="ORF">EQU24_15815</name>
</gene>
<feature type="transmembrane region" description="Helical" evidence="1">
    <location>
        <begin position="170"/>
        <end position="190"/>
    </location>
</feature>
<dbReference type="PANTHER" id="PTHR42208:SF1">
    <property type="entry name" value="HEAVY METAL TRANSPORTER"/>
    <property type="match status" value="1"/>
</dbReference>
<reference evidence="4" key="1">
    <citation type="journal article" date="2019" name="J. Bacteriol.">
        <title>A Mutagenic Screen Identifies a TonB-Dependent Receptor Required for the Lanthanide Metal Switch in the Type I Methanotroph 'Methylotuvimicrobium buryatense' 5GB1C.</title>
        <authorList>
            <person name="Groom J.D."/>
            <person name="Ford S.M."/>
            <person name="Pesesky M.W."/>
            <person name="Lidstrom M.E."/>
        </authorList>
    </citation>
    <scope>NUCLEOTIDE SEQUENCE [LARGE SCALE GENOMIC DNA]</scope>
    <source>
        <strain evidence="4">5GB1C</strain>
    </source>
</reference>
<dbReference type="OrthoDB" id="5574095at2"/>
<dbReference type="EMBL" id="CP035467">
    <property type="protein sequence ID" value="QCW84875.1"/>
    <property type="molecule type" value="Genomic_DNA"/>
</dbReference>
<evidence type="ECO:0000313" key="4">
    <source>
        <dbReference type="Proteomes" id="UP000305881"/>
    </source>
</evidence>
<dbReference type="Gene3D" id="2.60.40.420">
    <property type="entry name" value="Cupredoxins - blue copper proteins"/>
    <property type="match status" value="1"/>
</dbReference>
<evidence type="ECO:0000313" key="3">
    <source>
        <dbReference type="EMBL" id="QCW84875.1"/>
    </source>
</evidence>
<dbReference type="Pfam" id="PF13386">
    <property type="entry name" value="DsbD_2"/>
    <property type="match status" value="1"/>
</dbReference>
<dbReference type="STRING" id="675511.GCA_000341735_04292"/>
<feature type="transmembrane region" description="Helical" evidence="1">
    <location>
        <begin position="63"/>
        <end position="82"/>
    </location>
</feature>
<dbReference type="AlphaFoldDB" id="A0A4V1IKH0"/>
<evidence type="ECO:0000256" key="1">
    <source>
        <dbReference type="SAM" id="Phobius"/>
    </source>
</evidence>
<keyword evidence="1" id="KW-1133">Transmembrane helix</keyword>
<keyword evidence="4" id="KW-1185">Reference proteome</keyword>
<organism evidence="3 4">
    <name type="scientific">Methylotuvimicrobium buryatense</name>
    <name type="common">Methylomicrobium buryatense</name>
    <dbReference type="NCBI Taxonomy" id="95641"/>
    <lineage>
        <taxon>Bacteria</taxon>
        <taxon>Pseudomonadati</taxon>
        <taxon>Pseudomonadota</taxon>
        <taxon>Gammaproteobacteria</taxon>
        <taxon>Methylococcales</taxon>
        <taxon>Methylococcaceae</taxon>
        <taxon>Methylotuvimicrobium</taxon>
    </lineage>
</organism>
<accession>A0A4V1IKH0</accession>
<dbReference type="KEGG" id="mbur:EQU24_15815"/>
<feature type="domain" description="Urease accessory protein UreH-like transmembrane" evidence="2">
    <location>
        <begin position="18"/>
        <end position="215"/>
    </location>
</feature>
<evidence type="ECO:0000259" key="2">
    <source>
        <dbReference type="Pfam" id="PF13386"/>
    </source>
</evidence>